<proteinExistence type="predicted"/>
<feature type="signal peptide" evidence="1">
    <location>
        <begin position="1"/>
        <end position="17"/>
    </location>
</feature>
<keyword evidence="3" id="KW-1185">Reference proteome</keyword>
<accession>A0A9P0HRW3</accession>
<dbReference type="EMBL" id="OV725082">
    <property type="protein sequence ID" value="CAH1406547.1"/>
    <property type="molecule type" value="Genomic_DNA"/>
</dbReference>
<dbReference type="Proteomes" id="UP001152798">
    <property type="component" value="Chromosome 6"/>
</dbReference>
<dbReference type="OrthoDB" id="6617489at2759"/>
<evidence type="ECO:0000256" key="1">
    <source>
        <dbReference type="SAM" id="SignalP"/>
    </source>
</evidence>
<gene>
    <name evidence="2" type="ORF">NEZAVI_LOCUS14460</name>
</gene>
<evidence type="ECO:0000313" key="2">
    <source>
        <dbReference type="EMBL" id="CAH1406547.1"/>
    </source>
</evidence>
<feature type="chain" id="PRO_5040143846" evidence="1">
    <location>
        <begin position="18"/>
        <end position="219"/>
    </location>
</feature>
<sequence>MKVFCLFLVLAVAAVNSKVIDINKHIDIGLAKTNDYLRQHRYTSVHVPQGSFGSHVSFSDSDVLGLDSLKRTDDCSLEIVNKNFTVDLHYGFGFFLQSFKSLRINDQDMSASIRIGDNSVRVHYTVSLTDDNCYVTLHDLLYERLAKVDFHSSRPEYDGIDLEEYFEKEVIPFLESKIDKSAVELALERFICKKRGLEISEHMPAVHQALLGEIFPSQL</sequence>
<keyword evidence="1" id="KW-0732">Signal</keyword>
<name>A0A9P0HRW3_NEZVI</name>
<organism evidence="2 3">
    <name type="scientific">Nezara viridula</name>
    <name type="common">Southern green stink bug</name>
    <name type="synonym">Cimex viridulus</name>
    <dbReference type="NCBI Taxonomy" id="85310"/>
    <lineage>
        <taxon>Eukaryota</taxon>
        <taxon>Metazoa</taxon>
        <taxon>Ecdysozoa</taxon>
        <taxon>Arthropoda</taxon>
        <taxon>Hexapoda</taxon>
        <taxon>Insecta</taxon>
        <taxon>Pterygota</taxon>
        <taxon>Neoptera</taxon>
        <taxon>Paraneoptera</taxon>
        <taxon>Hemiptera</taxon>
        <taxon>Heteroptera</taxon>
        <taxon>Panheteroptera</taxon>
        <taxon>Pentatomomorpha</taxon>
        <taxon>Pentatomoidea</taxon>
        <taxon>Pentatomidae</taxon>
        <taxon>Pentatominae</taxon>
        <taxon>Nezara</taxon>
    </lineage>
</organism>
<protein>
    <submittedName>
        <fullName evidence="2">Uncharacterized protein</fullName>
    </submittedName>
</protein>
<reference evidence="2" key="1">
    <citation type="submission" date="2022-01" db="EMBL/GenBank/DDBJ databases">
        <authorList>
            <person name="King R."/>
        </authorList>
    </citation>
    <scope>NUCLEOTIDE SEQUENCE</scope>
</reference>
<dbReference type="AlphaFoldDB" id="A0A9P0HRW3"/>
<evidence type="ECO:0000313" key="3">
    <source>
        <dbReference type="Proteomes" id="UP001152798"/>
    </source>
</evidence>